<feature type="compositionally biased region" description="Low complexity" evidence="1">
    <location>
        <begin position="532"/>
        <end position="541"/>
    </location>
</feature>
<gene>
    <name evidence="2" type="ORF">GN244_ATG05226</name>
    <name evidence="3" type="ORF">GN958_ATG10663</name>
</gene>
<feature type="region of interest" description="Disordered" evidence="1">
    <location>
        <begin position="1"/>
        <end position="103"/>
    </location>
</feature>
<dbReference type="EMBL" id="JAACNO010001491">
    <property type="protein sequence ID" value="KAF4140178.1"/>
    <property type="molecule type" value="Genomic_DNA"/>
</dbReference>
<feature type="region of interest" description="Disordered" evidence="1">
    <location>
        <begin position="478"/>
        <end position="642"/>
    </location>
</feature>
<feature type="compositionally biased region" description="Polar residues" evidence="1">
    <location>
        <begin position="552"/>
        <end position="564"/>
    </location>
</feature>
<dbReference type="Proteomes" id="UP000704712">
    <property type="component" value="Unassembled WGS sequence"/>
</dbReference>
<evidence type="ECO:0000313" key="2">
    <source>
        <dbReference type="EMBL" id="KAF4042517.1"/>
    </source>
</evidence>
<dbReference type="Proteomes" id="UP000602510">
    <property type="component" value="Unassembled WGS sequence"/>
</dbReference>
<accession>A0A833WIY0</accession>
<feature type="compositionally biased region" description="Polar residues" evidence="1">
    <location>
        <begin position="341"/>
        <end position="374"/>
    </location>
</feature>
<feature type="compositionally biased region" description="Low complexity" evidence="1">
    <location>
        <begin position="587"/>
        <end position="598"/>
    </location>
</feature>
<comment type="caution">
    <text evidence="2">The sequence shown here is derived from an EMBL/GenBank/DDBJ whole genome shotgun (WGS) entry which is preliminary data.</text>
</comment>
<evidence type="ECO:0000313" key="4">
    <source>
        <dbReference type="Proteomes" id="UP000602510"/>
    </source>
</evidence>
<protein>
    <submittedName>
        <fullName evidence="2">Uncharacterized protein</fullName>
    </submittedName>
</protein>
<feature type="compositionally biased region" description="Polar residues" evidence="1">
    <location>
        <begin position="483"/>
        <end position="514"/>
    </location>
</feature>
<name>A0A833WIY0_PHYIN</name>
<feature type="compositionally biased region" description="Basic and acidic residues" evidence="1">
    <location>
        <begin position="148"/>
        <end position="161"/>
    </location>
</feature>
<feature type="compositionally biased region" description="Low complexity" evidence="1">
    <location>
        <begin position="411"/>
        <end position="422"/>
    </location>
</feature>
<feature type="compositionally biased region" description="Basic and acidic residues" evidence="1">
    <location>
        <begin position="632"/>
        <end position="642"/>
    </location>
</feature>
<reference evidence="2" key="1">
    <citation type="submission" date="2020-04" db="EMBL/GenBank/DDBJ databases">
        <title>Hybrid Assembly of Korean Phytophthora infestans isolates.</title>
        <authorList>
            <person name="Prokchorchik M."/>
            <person name="Lee Y."/>
            <person name="Seo J."/>
            <person name="Cho J.-H."/>
            <person name="Park Y.-E."/>
            <person name="Jang D.-C."/>
            <person name="Im J.-S."/>
            <person name="Choi J.-G."/>
            <person name="Park H.-J."/>
            <person name="Lee G.-B."/>
            <person name="Lee Y.-G."/>
            <person name="Hong S.-Y."/>
            <person name="Cho K."/>
            <person name="Sohn K.H."/>
        </authorList>
    </citation>
    <scope>NUCLEOTIDE SEQUENCE</scope>
    <source>
        <strain evidence="2">KR_1_A1</strain>
        <strain evidence="3">KR_2_A2</strain>
    </source>
</reference>
<keyword evidence="4" id="KW-1185">Reference proteome</keyword>
<feature type="compositionally biased region" description="Basic and acidic residues" evidence="1">
    <location>
        <begin position="55"/>
        <end position="75"/>
    </location>
</feature>
<dbReference type="EMBL" id="WSZM01000100">
    <property type="protein sequence ID" value="KAF4042517.1"/>
    <property type="molecule type" value="Genomic_DNA"/>
</dbReference>
<feature type="region of interest" description="Disordered" evidence="1">
    <location>
        <begin position="148"/>
        <end position="209"/>
    </location>
</feature>
<evidence type="ECO:0000313" key="3">
    <source>
        <dbReference type="EMBL" id="KAF4140178.1"/>
    </source>
</evidence>
<sequence length="642" mass="69683">MDYNWGDPKKNSLLSSRMMAKAEVTRKKRLTSVKSTLSNQLHPAIENKLRKKKKAPDSARRHPKGDDDILPHDNNTDEEDTCKAEPQLTSDDESSTLDTARQEVFPLPTRASFSGSMFDEFDQNAAADGLFHPASAIEAFAEHDAKYREEIKSASGKESRRARTGSEYPPSRENHRLPALPSGKTRRVSTRPESKQRASYNGSAPASLATTSSLSKLLDAGKEKRSLSAAHSDSNLYAPRRQVAVPSSADRSALDFLEREAESDNDNNAHNSPVAKSFLRTVSELDNNEVPDENNSVVPQLDFSLARKFEQLKQIMKSNREKHKSARQTSEGPSIDVCGAPSSSTSQNKASSRSNQVGTKSSIRVTSSGSSATKNGGEAKPKGILKKRSTPTIRATADMNNGPRGSKHVPRATSRTTSSSTVVAKAPLIRSRKEMKARSGITLSALKSEHQEALQMLKELGGPMDPDYLQFDIDSNTDRRRSTGINRSSGSTLAHGGSKSTNQLHVDSASSVSMVTKLRESISSGRSRESSPRLSSSPAASSRRETKKDDASSLSPESNQTATQEGIVDTATALNKTALVGPEDEVPSSSPNKSSSDPWKQYGDVIGEEDGDNNTQEQDCSHVKTKPTSGDRYSDDGFESDR</sequence>
<organism evidence="2 4">
    <name type="scientific">Phytophthora infestans</name>
    <name type="common">Potato late blight agent</name>
    <name type="synonym">Botrytis infestans</name>
    <dbReference type="NCBI Taxonomy" id="4787"/>
    <lineage>
        <taxon>Eukaryota</taxon>
        <taxon>Sar</taxon>
        <taxon>Stramenopiles</taxon>
        <taxon>Oomycota</taxon>
        <taxon>Peronosporomycetes</taxon>
        <taxon>Peronosporales</taxon>
        <taxon>Peronosporaceae</taxon>
        <taxon>Phytophthora</taxon>
    </lineage>
</organism>
<dbReference type="AlphaFoldDB" id="A0A833WIY0"/>
<feature type="compositionally biased region" description="Basic and acidic residues" evidence="1">
    <location>
        <begin position="542"/>
        <end position="551"/>
    </location>
</feature>
<evidence type="ECO:0000256" key="1">
    <source>
        <dbReference type="SAM" id="MobiDB-lite"/>
    </source>
</evidence>
<feature type="compositionally biased region" description="Polar residues" evidence="1">
    <location>
        <begin position="32"/>
        <end position="41"/>
    </location>
</feature>
<proteinExistence type="predicted"/>
<feature type="region of interest" description="Disordered" evidence="1">
    <location>
        <begin position="318"/>
        <end position="422"/>
    </location>
</feature>